<evidence type="ECO:0000256" key="6">
    <source>
        <dbReference type="ARBA" id="ARBA00023237"/>
    </source>
</evidence>
<dbReference type="PRINTS" id="PR01008">
    <property type="entry name" value="FLGLRINGFLGH"/>
</dbReference>
<dbReference type="PANTHER" id="PTHR34933">
    <property type="entry name" value="FLAGELLAR L-RING PROTEIN"/>
    <property type="match status" value="1"/>
</dbReference>
<keyword evidence="10" id="KW-1185">Reference proteome</keyword>
<comment type="subunit">
    <text evidence="7">The basal body constitutes a major portion of the flagellar organelle and consists of four rings (L,P,S, and M) mounted on a central rod.</text>
</comment>
<keyword evidence="6 7" id="KW-0998">Cell outer membrane</keyword>
<evidence type="ECO:0000256" key="4">
    <source>
        <dbReference type="ARBA" id="ARBA00023136"/>
    </source>
</evidence>
<dbReference type="HAMAP" id="MF_00415">
    <property type="entry name" value="FlgH"/>
    <property type="match status" value="1"/>
</dbReference>
<comment type="subcellular location">
    <subcellularLocation>
        <location evidence="7">Cell outer membrane</location>
    </subcellularLocation>
    <subcellularLocation>
        <location evidence="7">Bacterial flagellum basal body</location>
    </subcellularLocation>
</comment>
<keyword evidence="9" id="KW-0966">Cell projection</keyword>
<evidence type="ECO:0000256" key="1">
    <source>
        <dbReference type="ARBA" id="ARBA00002591"/>
    </source>
</evidence>
<protein>
    <recommendedName>
        <fullName evidence="7">Flagellar L-ring protein</fullName>
    </recommendedName>
    <alternativeName>
        <fullName evidence="7">Basal body L-ring protein</fullName>
    </alternativeName>
</protein>
<dbReference type="Pfam" id="PF02107">
    <property type="entry name" value="FlgH"/>
    <property type="match status" value="1"/>
</dbReference>
<dbReference type="GO" id="GO:0003774">
    <property type="term" value="F:cytoskeletal motor activity"/>
    <property type="evidence" value="ECO:0007669"/>
    <property type="project" value="InterPro"/>
</dbReference>
<evidence type="ECO:0000313" key="9">
    <source>
        <dbReference type="EMBL" id="SFD93587.1"/>
    </source>
</evidence>
<reference evidence="10" key="1">
    <citation type="submission" date="2016-10" db="EMBL/GenBank/DDBJ databases">
        <authorList>
            <person name="Varghese N."/>
            <person name="Submissions S."/>
        </authorList>
    </citation>
    <scope>NUCLEOTIDE SEQUENCE [LARGE SCALE GENOMIC DNA]</scope>
    <source>
        <strain evidence="10">DSM 7481</strain>
    </source>
</reference>
<dbReference type="InterPro" id="IPR000527">
    <property type="entry name" value="Flag_Lring"/>
</dbReference>
<evidence type="ECO:0000256" key="2">
    <source>
        <dbReference type="ARBA" id="ARBA00006929"/>
    </source>
</evidence>
<dbReference type="Proteomes" id="UP000199517">
    <property type="component" value="Unassembled WGS sequence"/>
</dbReference>
<keyword evidence="9" id="KW-0969">Cilium</keyword>
<dbReference type="AlphaFoldDB" id="A0A1I1WEM6"/>
<evidence type="ECO:0000256" key="7">
    <source>
        <dbReference type="HAMAP-Rule" id="MF_00415"/>
    </source>
</evidence>
<sequence length="204" mass="22096">MRRAIDWQGARAMAVRIASAGCCVLALCAISVQAESLYQEQTFRPLTADNRAFRVGDVLTVQVFENSSATSSADTGTRRGNSLSAELAHRGGPVAQTGIGVNGTFDGGGRTQRTNRVLATLTVSVREILPNGDLRVAGEQLLTVNQEPQKVTLEGRVRPFDISDGNIVLSTRLADARISYVGEGDIAERNRRPWWRNLLDVMGL</sequence>
<name>A0A1I1WEM6_9BURK</name>
<organism evidence="9 10">
    <name type="scientific">Paracidovorax konjaci</name>
    <dbReference type="NCBI Taxonomy" id="32040"/>
    <lineage>
        <taxon>Bacteria</taxon>
        <taxon>Pseudomonadati</taxon>
        <taxon>Pseudomonadota</taxon>
        <taxon>Betaproteobacteria</taxon>
        <taxon>Burkholderiales</taxon>
        <taxon>Comamonadaceae</taxon>
        <taxon>Paracidovorax</taxon>
    </lineage>
</organism>
<dbReference type="RefSeq" id="WP_245783673.1">
    <property type="nucleotide sequence ID" value="NZ_FOMQ01000009.1"/>
</dbReference>
<comment type="similarity">
    <text evidence="2 7">Belongs to the FlgH family.</text>
</comment>
<accession>A0A1I1WEM6</accession>
<feature type="chain" id="PRO_5011629620" description="Flagellar L-ring protein" evidence="8">
    <location>
        <begin position="35"/>
        <end position="204"/>
    </location>
</feature>
<evidence type="ECO:0000256" key="3">
    <source>
        <dbReference type="ARBA" id="ARBA00022729"/>
    </source>
</evidence>
<evidence type="ECO:0000313" key="10">
    <source>
        <dbReference type="Proteomes" id="UP000199517"/>
    </source>
</evidence>
<dbReference type="GO" id="GO:0009279">
    <property type="term" value="C:cell outer membrane"/>
    <property type="evidence" value="ECO:0007669"/>
    <property type="project" value="UniProtKB-SubCell"/>
</dbReference>
<dbReference type="GO" id="GO:0009427">
    <property type="term" value="C:bacterial-type flagellum basal body, distal rod, L ring"/>
    <property type="evidence" value="ECO:0007669"/>
    <property type="project" value="InterPro"/>
</dbReference>
<comment type="function">
    <text evidence="1 7">Assembles around the rod to form the L-ring and probably protects the motor/basal body from shearing forces during rotation.</text>
</comment>
<dbReference type="GO" id="GO:0071973">
    <property type="term" value="P:bacterial-type flagellum-dependent cell motility"/>
    <property type="evidence" value="ECO:0007669"/>
    <property type="project" value="InterPro"/>
</dbReference>
<keyword evidence="9" id="KW-0282">Flagellum</keyword>
<evidence type="ECO:0000256" key="8">
    <source>
        <dbReference type="SAM" id="SignalP"/>
    </source>
</evidence>
<feature type="signal peptide" evidence="8">
    <location>
        <begin position="1"/>
        <end position="34"/>
    </location>
</feature>
<keyword evidence="4 7" id="KW-0472">Membrane</keyword>
<gene>
    <name evidence="7" type="primary">flgH</name>
    <name evidence="9" type="ORF">SAMN04489710_10989</name>
</gene>
<keyword evidence="3 8" id="KW-0732">Signal</keyword>
<dbReference type="EMBL" id="FOMQ01000009">
    <property type="protein sequence ID" value="SFD93587.1"/>
    <property type="molecule type" value="Genomic_DNA"/>
</dbReference>
<evidence type="ECO:0000256" key="5">
    <source>
        <dbReference type="ARBA" id="ARBA00023143"/>
    </source>
</evidence>
<proteinExistence type="inferred from homology"/>
<keyword evidence="5 7" id="KW-0975">Bacterial flagellum</keyword>
<dbReference type="PANTHER" id="PTHR34933:SF1">
    <property type="entry name" value="FLAGELLAR L-RING PROTEIN"/>
    <property type="match status" value="1"/>
</dbReference>
<dbReference type="STRING" id="32040.SAMN04489710_10989"/>